<dbReference type="Pfam" id="PF00528">
    <property type="entry name" value="BPD_transp_1"/>
    <property type="match status" value="1"/>
</dbReference>
<dbReference type="InterPro" id="IPR035906">
    <property type="entry name" value="MetI-like_sf"/>
</dbReference>
<feature type="transmembrane region" description="Helical" evidence="7">
    <location>
        <begin position="14"/>
        <end position="35"/>
    </location>
</feature>
<sequence>MNGLESRRWSTRTIIWVALAIAIVLYAFPFVYMLFTSFKIPIETNAIPPKILPSVWTIDNYVKALQTDGVVASFINSIDTAIISTLLSLVLAVPAAYAVTRYRTRLGRVFILMALVMRMVPAIVVGTPLITVFHNLGMSDTSIALAIAQTTISLPLSIWLMASFFESVPTELEEAARVDGCSRLGALWRVILPVTKGGIAVTAIFAFLASWNDFIFALLLTSVRAVTTPVMIANFQSQFGLDWGTMTALSVLYSIPVILLTLALQRHIVAGLTLGSVKG</sequence>
<dbReference type="Proteomes" id="UP000031030">
    <property type="component" value="Unassembled WGS sequence"/>
</dbReference>
<protein>
    <submittedName>
        <fullName evidence="9">ABC transporter permease</fullName>
    </submittedName>
</protein>
<keyword evidence="6 7" id="KW-0472">Membrane</keyword>
<evidence type="ECO:0000256" key="5">
    <source>
        <dbReference type="ARBA" id="ARBA00022989"/>
    </source>
</evidence>
<dbReference type="AlphaFoldDB" id="A0A0B2A4P6"/>
<feature type="transmembrane region" description="Helical" evidence="7">
    <location>
        <begin position="186"/>
        <end position="208"/>
    </location>
</feature>
<evidence type="ECO:0000313" key="9">
    <source>
        <dbReference type="EMBL" id="KHK96572.1"/>
    </source>
</evidence>
<evidence type="ECO:0000256" key="3">
    <source>
        <dbReference type="ARBA" id="ARBA00022475"/>
    </source>
</evidence>
<keyword evidence="4 7" id="KW-0812">Transmembrane</keyword>
<feature type="transmembrane region" description="Helical" evidence="7">
    <location>
        <begin position="109"/>
        <end position="131"/>
    </location>
</feature>
<gene>
    <name evidence="9" type="ORF">LK09_14620</name>
</gene>
<comment type="subcellular location">
    <subcellularLocation>
        <location evidence="1 7">Cell membrane</location>
        <topology evidence="1 7">Multi-pass membrane protein</topology>
    </subcellularLocation>
</comment>
<dbReference type="InterPro" id="IPR050901">
    <property type="entry name" value="BP-dep_ABC_trans_perm"/>
</dbReference>
<evidence type="ECO:0000313" key="10">
    <source>
        <dbReference type="Proteomes" id="UP000031030"/>
    </source>
</evidence>
<feature type="transmembrane region" description="Helical" evidence="7">
    <location>
        <begin position="214"/>
        <end position="233"/>
    </location>
</feature>
<dbReference type="EMBL" id="JTDK01000014">
    <property type="protein sequence ID" value="KHK96572.1"/>
    <property type="molecule type" value="Genomic_DNA"/>
</dbReference>
<comment type="similarity">
    <text evidence="7">Belongs to the binding-protein-dependent transport system permease family.</text>
</comment>
<dbReference type="Gene3D" id="1.10.3720.10">
    <property type="entry name" value="MetI-like"/>
    <property type="match status" value="1"/>
</dbReference>
<dbReference type="PANTHER" id="PTHR32243">
    <property type="entry name" value="MALTOSE TRANSPORT SYSTEM PERMEASE-RELATED"/>
    <property type="match status" value="1"/>
</dbReference>
<evidence type="ECO:0000256" key="2">
    <source>
        <dbReference type="ARBA" id="ARBA00022448"/>
    </source>
</evidence>
<comment type="caution">
    <text evidence="9">The sequence shown here is derived from an EMBL/GenBank/DDBJ whole genome shotgun (WGS) entry which is preliminary data.</text>
</comment>
<organism evidence="9 10">
    <name type="scientific">Microbacterium mangrovi</name>
    <dbReference type="NCBI Taxonomy" id="1348253"/>
    <lineage>
        <taxon>Bacteria</taxon>
        <taxon>Bacillati</taxon>
        <taxon>Actinomycetota</taxon>
        <taxon>Actinomycetes</taxon>
        <taxon>Micrococcales</taxon>
        <taxon>Microbacteriaceae</taxon>
        <taxon>Microbacterium</taxon>
    </lineage>
</organism>
<evidence type="ECO:0000256" key="6">
    <source>
        <dbReference type="ARBA" id="ARBA00023136"/>
    </source>
</evidence>
<keyword evidence="5 7" id="KW-1133">Transmembrane helix</keyword>
<name>A0A0B2A4P6_9MICO</name>
<evidence type="ECO:0000256" key="1">
    <source>
        <dbReference type="ARBA" id="ARBA00004651"/>
    </source>
</evidence>
<feature type="transmembrane region" description="Helical" evidence="7">
    <location>
        <begin position="74"/>
        <end position="97"/>
    </location>
</feature>
<dbReference type="CDD" id="cd06261">
    <property type="entry name" value="TM_PBP2"/>
    <property type="match status" value="1"/>
</dbReference>
<dbReference type="GO" id="GO:0055085">
    <property type="term" value="P:transmembrane transport"/>
    <property type="evidence" value="ECO:0007669"/>
    <property type="project" value="InterPro"/>
</dbReference>
<accession>A0A0B2A4P6</accession>
<dbReference type="GO" id="GO:0005886">
    <property type="term" value="C:plasma membrane"/>
    <property type="evidence" value="ECO:0007669"/>
    <property type="project" value="UniProtKB-SubCell"/>
</dbReference>
<keyword evidence="3" id="KW-1003">Cell membrane</keyword>
<dbReference type="OrthoDB" id="9794684at2"/>
<dbReference type="SUPFAM" id="SSF161098">
    <property type="entry name" value="MetI-like"/>
    <property type="match status" value="1"/>
</dbReference>
<feature type="transmembrane region" description="Helical" evidence="7">
    <location>
        <begin position="245"/>
        <end position="264"/>
    </location>
</feature>
<keyword evidence="10" id="KW-1185">Reference proteome</keyword>
<evidence type="ECO:0000256" key="7">
    <source>
        <dbReference type="RuleBase" id="RU363032"/>
    </source>
</evidence>
<evidence type="ECO:0000259" key="8">
    <source>
        <dbReference type="PROSITE" id="PS50928"/>
    </source>
</evidence>
<feature type="transmembrane region" description="Helical" evidence="7">
    <location>
        <begin position="143"/>
        <end position="165"/>
    </location>
</feature>
<dbReference type="PANTHER" id="PTHR32243:SF18">
    <property type="entry name" value="INNER MEMBRANE ABC TRANSPORTER PERMEASE PROTEIN YCJP"/>
    <property type="match status" value="1"/>
</dbReference>
<proteinExistence type="inferred from homology"/>
<evidence type="ECO:0000256" key="4">
    <source>
        <dbReference type="ARBA" id="ARBA00022692"/>
    </source>
</evidence>
<feature type="domain" description="ABC transmembrane type-1" evidence="8">
    <location>
        <begin position="74"/>
        <end position="264"/>
    </location>
</feature>
<reference evidence="9 10" key="1">
    <citation type="submission" date="2014-11" db="EMBL/GenBank/DDBJ databases">
        <title>Genome sequence of Microbacterium mangrovi MUSC 115(T).</title>
        <authorList>
            <person name="Lee L.-H."/>
        </authorList>
    </citation>
    <scope>NUCLEOTIDE SEQUENCE [LARGE SCALE GENOMIC DNA]</scope>
    <source>
        <strain evidence="9 10">MUSC 115</strain>
    </source>
</reference>
<dbReference type="RefSeq" id="WP_039400965.1">
    <property type="nucleotide sequence ID" value="NZ_JTDK01000014.1"/>
</dbReference>
<dbReference type="STRING" id="1348253.LK09_14620"/>
<keyword evidence="2 7" id="KW-0813">Transport</keyword>
<dbReference type="InterPro" id="IPR000515">
    <property type="entry name" value="MetI-like"/>
</dbReference>
<dbReference type="PROSITE" id="PS50928">
    <property type="entry name" value="ABC_TM1"/>
    <property type="match status" value="1"/>
</dbReference>